<proteinExistence type="predicted"/>
<organism evidence="2 3">
    <name type="scientific">Eleusine coracana subsp. coracana</name>
    <dbReference type="NCBI Taxonomy" id="191504"/>
    <lineage>
        <taxon>Eukaryota</taxon>
        <taxon>Viridiplantae</taxon>
        <taxon>Streptophyta</taxon>
        <taxon>Embryophyta</taxon>
        <taxon>Tracheophyta</taxon>
        <taxon>Spermatophyta</taxon>
        <taxon>Magnoliopsida</taxon>
        <taxon>Liliopsida</taxon>
        <taxon>Poales</taxon>
        <taxon>Poaceae</taxon>
        <taxon>PACMAD clade</taxon>
        <taxon>Chloridoideae</taxon>
        <taxon>Cynodonteae</taxon>
        <taxon>Eleusininae</taxon>
        <taxon>Eleusine</taxon>
    </lineage>
</organism>
<sequence>MAPWSGLWGSGSANAAVLAGSGGAYRGTPVVVKMENPSWSISEIEVEEYEEPEEEDEDVSSSHGRERGRRKNAKQITWVLLLKAHRTAGFLARLASAAVALAGAARRRVAAGRTDSDSAPAPRSSPFHAFIKACLALSLLLLAVDLVNGRPLPPAAAAVSFASLHASCSSSCRAPTALSRASDASTFVSSE</sequence>
<dbReference type="Proteomes" id="UP001054889">
    <property type="component" value="Unassembled WGS sequence"/>
</dbReference>
<dbReference type="EMBL" id="BQKI01000077">
    <property type="protein sequence ID" value="GJN24427.1"/>
    <property type="molecule type" value="Genomic_DNA"/>
</dbReference>
<keyword evidence="3" id="KW-1185">Reference proteome</keyword>
<evidence type="ECO:0000313" key="3">
    <source>
        <dbReference type="Proteomes" id="UP001054889"/>
    </source>
</evidence>
<accession>A0AAV5EPR6</accession>
<evidence type="ECO:0000256" key="1">
    <source>
        <dbReference type="SAM" id="MobiDB-lite"/>
    </source>
</evidence>
<comment type="caution">
    <text evidence="2">The sequence shown here is derived from an EMBL/GenBank/DDBJ whole genome shotgun (WGS) entry which is preliminary data.</text>
</comment>
<name>A0AAV5EPR6_ELECO</name>
<reference evidence="2" key="1">
    <citation type="journal article" date="2018" name="DNA Res.">
        <title>Multiple hybrid de novo genome assembly of finger millet, an orphan allotetraploid crop.</title>
        <authorList>
            <person name="Hatakeyama M."/>
            <person name="Aluri S."/>
            <person name="Balachadran M.T."/>
            <person name="Sivarajan S.R."/>
            <person name="Patrignani A."/>
            <person name="Gruter S."/>
            <person name="Poveda L."/>
            <person name="Shimizu-Inatsugi R."/>
            <person name="Baeten J."/>
            <person name="Francoijs K.J."/>
            <person name="Nataraja K.N."/>
            <person name="Reddy Y.A.N."/>
            <person name="Phadnis S."/>
            <person name="Ravikumar R.L."/>
            <person name="Schlapbach R."/>
            <person name="Sreeman S.M."/>
            <person name="Shimizu K.K."/>
        </authorList>
    </citation>
    <scope>NUCLEOTIDE SEQUENCE</scope>
</reference>
<dbReference type="AlphaFoldDB" id="A0AAV5EPR6"/>
<feature type="region of interest" description="Disordered" evidence="1">
    <location>
        <begin position="43"/>
        <end position="68"/>
    </location>
</feature>
<gene>
    <name evidence="2" type="primary">gb12165</name>
    <name evidence="2" type="ORF">PR202_gb12165</name>
</gene>
<feature type="compositionally biased region" description="Acidic residues" evidence="1">
    <location>
        <begin position="44"/>
        <end position="59"/>
    </location>
</feature>
<reference evidence="2" key="2">
    <citation type="submission" date="2021-12" db="EMBL/GenBank/DDBJ databases">
        <title>Resequencing data analysis of finger millet.</title>
        <authorList>
            <person name="Hatakeyama M."/>
            <person name="Aluri S."/>
            <person name="Balachadran M.T."/>
            <person name="Sivarajan S.R."/>
            <person name="Poveda L."/>
            <person name="Shimizu-Inatsugi R."/>
            <person name="Schlapbach R."/>
            <person name="Sreeman S.M."/>
            <person name="Shimizu K.K."/>
        </authorList>
    </citation>
    <scope>NUCLEOTIDE SEQUENCE</scope>
</reference>
<protein>
    <submittedName>
        <fullName evidence="2">Uncharacterized protein</fullName>
    </submittedName>
</protein>
<evidence type="ECO:0000313" key="2">
    <source>
        <dbReference type="EMBL" id="GJN24427.1"/>
    </source>
</evidence>